<evidence type="ECO:0000256" key="2">
    <source>
        <dbReference type="ARBA" id="ARBA00023125"/>
    </source>
</evidence>
<reference evidence="5" key="2">
    <citation type="submission" date="2018-10" db="EMBL/GenBank/DDBJ databases">
        <authorList>
            <person name="Arockiaraj J."/>
            <person name="Kumaresan V."/>
            <person name="Sannasimuthu A."/>
        </authorList>
    </citation>
    <scope>NUCLEOTIDE SEQUENCE</scope>
</reference>
<sequence length="289" mass="33017">MKSNKTPDPQEPLPSQQLRLDQIYPSKLQPRSYFDPEKMAELTESVKQYGVMYPIIVRPIGSDRYEVVAGERRYKAAKAVGLTHVPVTIREMNDTQALHCALMENLQRDNLNPIEETEGILQLLELNLETDRESVISLLNRMAKVERGLADNVIRPQEQAAISSVFQTLGGLTAESFRTNRLPLLNQPPDVLKAIRDGEIKYSKGRVIGRIKDPEIRAKILQEAITESLSLNQIKQRIKAQQETEEAHELQARLEAIPKQMKKLKLWNDPHKREQAKSLLKQLEMLLSD</sequence>
<dbReference type="EMBL" id="LR025163">
    <property type="protein sequence ID" value="VAY19604.1"/>
    <property type="molecule type" value="mRNA"/>
</dbReference>
<reference evidence="4" key="1">
    <citation type="submission" date="2018-02" db="EMBL/GenBank/DDBJ databases">
        <authorList>
            <consortium name="Jesu Arockiaraj"/>
            <consortium name="Anbazahan"/>
            <consortium name="Venkatesh"/>
        </authorList>
    </citation>
    <scope>NUCLEOTIDE SEQUENCE</scope>
    <source>
        <strain evidence="4">SRM21</strain>
    </source>
</reference>
<organism evidence="5">
    <name type="scientific">Limnospira platensis</name>
    <name type="common">Arthrospira platensis</name>
    <dbReference type="NCBI Taxonomy" id="118562"/>
    <lineage>
        <taxon>Bacteria</taxon>
        <taxon>Bacillati</taxon>
        <taxon>Cyanobacteriota</taxon>
        <taxon>Cyanophyceae</taxon>
        <taxon>Oscillatoriophycideae</taxon>
        <taxon>Oscillatoriales</taxon>
        <taxon>Sirenicapillariaceae</taxon>
        <taxon>Limnospira</taxon>
    </lineage>
</organism>
<dbReference type="GO" id="GO:0007059">
    <property type="term" value="P:chromosome segregation"/>
    <property type="evidence" value="ECO:0007669"/>
    <property type="project" value="TreeGrafter"/>
</dbReference>
<accession>A0A3P3ZKW7</accession>
<evidence type="ECO:0000313" key="5">
    <source>
        <dbReference type="EMBL" id="VAY19604.1"/>
    </source>
</evidence>
<protein>
    <submittedName>
        <fullName evidence="5">Chromosome partitioning protein</fullName>
    </submittedName>
</protein>
<dbReference type="SMART" id="SM00470">
    <property type="entry name" value="ParB"/>
    <property type="match status" value="1"/>
</dbReference>
<feature type="domain" description="ParB-like N-terminal" evidence="3">
    <location>
        <begin position="16"/>
        <end position="106"/>
    </location>
</feature>
<dbReference type="AlphaFoldDB" id="A0A3P3ZKW7"/>
<dbReference type="Gene3D" id="3.90.1530.30">
    <property type="match status" value="1"/>
</dbReference>
<dbReference type="PANTHER" id="PTHR33375">
    <property type="entry name" value="CHROMOSOME-PARTITIONING PROTEIN PARB-RELATED"/>
    <property type="match status" value="1"/>
</dbReference>
<dbReference type="SUPFAM" id="SSF110849">
    <property type="entry name" value="ParB/Sulfiredoxin"/>
    <property type="match status" value="1"/>
</dbReference>
<dbReference type="InterPro" id="IPR041468">
    <property type="entry name" value="HTH_ParB/Spo0J"/>
</dbReference>
<name>A0A3P3ZKW7_LIMPL</name>
<dbReference type="PANTHER" id="PTHR33375:SF7">
    <property type="entry name" value="CHROMOSOME 2-PARTITIONING PROTEIN PARB-RELATED"/>
    <property type="match status" value="1"/>
</dbReference>
<comment type="similarity">
    <text evidence="1">Belongs to the ParB family.</text>
</comment>
<dbReference type="CDD" id="cd16393">
    <property type="entry name" value="SPO0J_N"/>
    <property type="match status" value="1"/>
</dbReference>
<dbReference type="InterPro" id="IPR036086">
    <property type="entry name" value="ParB/Sulfiredoxin_sf"/>
</dbReference>
<evidence type="ECO:0000259" key="3">
    <source>
        <dbReference type="SMART" id="SM00470"/>
    </source>
</evidence>
<evidence type="ECO:0000313" key="4">
    <source>
        <dbReference type="EMBL" id="SPD79481.1"/>
    </source>
</evidence>
<dbReference type="InterPro" id="IPR050336">
    <property type="entry name" value="Chromosome_partition/occlusion"/>
</dbReference>
<dbReference type="Gene3D" id="1.10.10.2830">
    <property type="match status" value="1"/>
</dbReference>
<dbReference type="FunFam" id="3.90.1530.30:FF:000001">
    <property type="entry name" value="Chromosome partitioning protein ParB"/>
    <property type="match status" value="1"/>
</dbReference>
<gene>
    <name evidence="5" type="primary">A-ParB</name>
</gene>
<dbReference type="NCBIfam" id="TIGR00180">
    <property type="entry name" value="parB_part"/>
    <property type="match status" value="1"/>
</dbReference>
<dbReference type="EMBL" id="LT985005">
    <property type="protein sequence ID" value="SPD79481.1"/>
    <property type="molecule type" value="mRNA"/>
</dbReference>
<proteinExistence type="evidence at transcript level"/>
<dbReference type="Pfam" id="PF17762">
    <property type="entry name" value="HTH_ParB"/>
    <property type="match status" value="1"/>
</dbReference>
<keyword evidence="2" id="KW-0238">DNA-binding</keyword>
<evidence type="ECO:0000256" key="1">
    <source>
        <dbReference type="ARBA" id="ARBA00006295"/>
    </source>
</evidence>
<dbReference type="GO" id="GO:0005694">
    <property type="term" value="C:chromosome"/>
    <property type="evidence" value="ECO:0007669"/>
    <property type="project" value="TreeGrafter"/>
</dbReference>
<dbReference type="SUPFAM" id="SSF109709">
    <property type="entry name" value="KorB DNA-binding domain-like"/>
    <property type="match status" value="1"/>
</dbReference>
<dbReference type="InterPro" id="IPR004437">
    <property type="entry name" value="ParB/RepB/Spo0J"/>
</dbReference>
<dbReference type="InterPro" id="IPR003115">
    <property type="entry name" value="ParB_N"/>
</dbReference>
<dbReference type="Pfam" id="PF02195">
    <property type="entry name" value="ParB_N"/>
    <property type="match status" value="1"/>
</dbReference>
<dbReference type="GO" id="GO:0003677">
    <property type="term" value="F:DNA binding"/>
    <property type="evidence" value="ECO:0007669"/>
    <property type="project" value="UniProtKB-KW"/>
</dbReference>